<reference evidence="7 8" key="1">
    <citation type="submission" date="2017-07" db="EMBL/GenBank/DDBJ databases">
        <title>An improved, manually edited Actinidia chinensis var. chinensis (kiwifruit) genome highlights the challenges associated with draft genomes and gene prediction in plants.</title>
        <authorList>
            <person name="Pilkington S."/>
            <person name="Crowhurst R."/>
            <person name="Hilario E."/>
            <person name="Nardozza S."/>
            <person name="Fraser L."/>
            <person name="Peng Y."/>
            <person name="Gunaseelan K."/>
            <person name="Simpson R."/>
            <person name="Tahir J."/>
            <person name="Deroles S."/>
            <person name="Templeton K."/>
            <person name="Luo Z."/>
            <person name="Davy M."/>
            <person name="Cheng C."/>
            <person name="Mcneilage M."/>
            <person name="Scaglione D."/>
            <person name="Liu Y."/>
            <person name="Zhang Q."/>
            <person name="Datson P."/>
            <person name="De Silva N."/>
            <person name="Gardiner S."/>
            <person name="Bassett H."/>
            <person name="Chagne D."/>
            <person name="Mccallum J."/>
            <person name="Dzierzon H."/>
            <person name="Deng C."/>
            <person name="Wang Y.-Y."/>
            <person name="Barron N."/>
            <person name="Manako K."/>
            <person name="Bowen J."/>
            <person name="Foster T."/>
            <person name="Erridge Z."/>
            <person name="Tiffin H."/>
            <person name="Waite C."/>
            <person name="Davies K."/>
            <person name="Grierson E."/>
            <person name="Laing W."/>
            <person name="Kirk R."/>
            <person name="Chen X."/>
            <person name="Wood M."/>
            <person name="Montefiori M."/>
            <person name="Brummell D."/>
            <person name="Schwinn K."/>
            <person name="Catanach A."/>
            <person name="Fullerton C."/>
            <person name="Li D."/>
            <person name="Meiyalaghan S."/>
            <person name="Nieuwenhuizen N."/>
            <person name="Read N."/>
            <person name="Prakash R."/>
            <person name="Hunter D."/>
            <person name="Zhang H."/>
            <person name="Mckenzie M."/>
            <person name="Knabel M."/>
            <person name="Harris A."/>
            <person name="Allan A."/>
            <person name="Chen A."/>
            <person name="Janssen B."/>
            <person name="Plunkett B."/>
            <person name="Dwamena C."/>
            <person name="Voogd C."/>
            <person name="Leif D."/>
            <person name="Lafferty D."/>
            <person name="Souleyre E."/>
            <person name="Varkonyi-Gasic E."/>
            <person name="Gambi F."/>
            <person name="Hanley J."/>
            <person name="Yao J.-L."/>
            <person name="Cheung J."/>
            <person name="David K."/>
            <person name="Warren B."/>
            <person name="Marsh K."/>
            <person name="Snowden K."/>
            <person name="Lin-Wang K."/>
            <person name="Brian L."/>
            <person name="Martinez-Sanchez M."/>
            <person name="Wang M."/>
            <person name="Ileperuma N."/>
            <person name="Macnee N."/>
            <person name="Campin R."/>
            <person name="Mcatee P."/>
            <person name="Drummond R."/>
            <person name="Espley R."/>
            <person name="Ireland H."/>
            <person name="Wu R."/>
            <person name="Atkinson R."/>
            <person name="Karunairetnam S."/>
            <person name="Bulley S."/>
            <person name="Chunkath S."/>
            <person name="Hanley Z."/>
            <person name="Storey R."/>
            <person name="Thrimawithana A."/>
            <person name="Thomson S."/>
            <person name="David C."/>
            <person name="Testolin R."/>
        </authorList>
    </citation>
    <scope>NUCLEOTIDE SEQUENCE [LARGE SCALE GENOMIC DNA]</scope>
    <source>
        <strain evidence="8">cv. Red5</strain>
        <tissue evidence="7">Young leaf</tissue>
    </source>
</reference>
<dbReference type="GO" id="GO:0019156">
    <property type="term" value="F:isoamylase activity"/>
    <property type="evidence" value="ECO:0007669"/>
    <property type="project" value="InterPro"/>
</dbReference>
<dbReference type="OrthoDB" id="204980at2759"/>
<dbReference type="FunCoup" id="A0A2R6QU61">
    <property type="interactions" value="1300"/>
</dbReference>
<comment type="caution">
    <text evidence="7">The sequence shown here is derived from an EMBL/GenBank/DDBJ whole genome shotgun (WGS) entry which is preliminary data.</text>
</comment>
<dbReference type="SUPFAM" id="SSF51445">
    <property type="entry name" value="(Trans)glycosidases"/>
    <property type="match status" value="1"/>
</dbReference>
<dbReference type="SMART" id="SM00642">
    <property type="entry name" value="Aamy"/>
    <property type="match status" value="1"/>
</dbReference>
<dbReference type="CDD" id="cd02856">
    <property type="entry name" value="E_set_GDE_Isoamylase_N"/>
    <property type="match status" value="1"/>
</dbReference>
<dbReference type="GO" id="GO:0009507">
    <property type="term" value="C:chloroplast"/>
    <property type="evidence" value="ECO:0007669"/>
    <property type="project" value="UniProtKB-SubCell"/>
</dbReference>
<dbReference type="Proteomes" id="UP000241394">
    <property type="component" value="Chromosome LG13"/>
</dbReference>
<evidence type="ECO:0000256" key="4">
    <source>
        <dbReference type="ARBA" id="ARBA00022640"/>
    </source>
</evidence>
<dbReference type="EMBL" id="NKQK01000013">
    <property type="protein sequence ID" value="PSS14635.1"/>
    <property type="molecule type" value="Genomic_DNA"/>
</dbReference>
<dbReference type="Pfam" id="PF02922">
    <property type="entry name" value="CBM_48"/>
    <property type="match status" value="1"/>
</dbReference>
<dbReference type="InterPro" id="IPR017853">
    <property type="entry name" value="GH"/>
</dbReference>
<keyword evidence="4" id="KW-0934">Plastid</keyword>
<comment type="similarity">
    <text evidence="2">Belongs to the glycosyl hydrolase 13 family.</text>
</comment>
<name>A0A2R6QU61_ACTCC</name>
<dbReference type="Gene3D" id="2.60.40.1180">
    <property type="entry name" value="Golgi alpha-mannosidase II"/>
    <property type="match status" value="1"/>
</dbReference>
<evidence type="ECO:0000256" key="3">
    <source>
        <dbReference type="ARBA" id="ARBA00022528"/>
    </source>
</evidence>
<dbReference type="InterPro" id="IPR006047">
    <property type="entry name" value="GH13_cat_dom"/>
</dbReference>
<dbReference type="InterPro" id="IPR044505">
    <property type="entry name" value="GlgX_Isoamylase_N_E_set"/>
</dbReference>
<comment type="subcellular location">
    <subcellularLocation>
        <location evidence="1">Plastid</location>
        <location evidence="1">Chloroplast</location>
    </subcellularLocation>
</comment>
<dbReference type="InterPro" id="IPR013780">
    <property type="entry name" value="Glyco_hydro_b"/>
</dbReference>
<dbReference type="InterPro" id="IPR013783">
    <property type="entry name" value="Ig-like_fold"/>
</dbReference>
<dbReference type="Pfam" id="PF00128">
    <property type="entry name" value="Alpha-amylase"/>
    <property type="match status" value="1"/>
</dbReference>
<dbReference type="Gene3D" id="3.20.20.80">
    <property type="entry name" value="Glycosidases"/>
    <property type="match status" value="1"/>
</dbReference>
<evidence type="ECO:0000313" key="7">
    <source>
        <dbReference type="EMBL" id="PSS14635.1"/>
    </source>
</evidence>
<evidence type="ECO:0000256" key="5">
    <source>
        <dbReference type="ARBA" id="ARBA00022946"/>
    </source>
</evidence>
<gene>
    <name evidence="7" type="ORF">CEY00_Acc15202</name>
</gene>
<dbReference type="PANTHER" id="PTHR43002">
    <property type="entry name" value="GLYCOGEN DEBRANCHING ENZYME"/>
    <property type="match status" value="1"/>
</dbReference>
<keyword evidence="8" id="KW-1185">Reference proteome</keyword>
<keyword evidence="3" id="KW-0150">Chloroplast</keyword>
<feature type="domain" description="Glycosyl hydrolase family 13 catalytic" evidence="6">
    <location>
        <begin position="359"/>
        <end position="736"/>
    </location>
</feature>
<sequence>METLPLSFTIQSRYVYCGSTESSKLIAATHCNYWKRVARKIEKSYMERNFVHGEVKKYATKDPFQHRNLKVLATSHISVSQKEEKSNAYLFRTEIGGHVKVLVRQRNLKYSVYVEVSSLKLNSCEDKLVMSWGIFRSDSSQFMPLYLQSSTPDARSSTVETTFVQNSLGNLVVELAFEGSLTPFYLSFLLKFPLDGDSKSSDIRSHRKTSFCVPVGLGSGYPAPLGLSFLANSSINFALFSRSAKGVVLCLYDDTKAEKPALEIDLDPYVNRSGDIWHVSMDSALPFVSYGYRCNGGIHGKGVKDHSEHVLLDPYAKIITNAHSGSVLKSLGKLVREPNFDWSGDIRPCIPMEKLVVYRVNVARFTKHKSSGLSNDIAGTFSGITAKLQHFKDLGVNAILLEPVFPFDEKKGPYFPFHFFSPMKLYGPSDDPSATANSMKEMVKILHGNGIEVLLEVVFTHTAEGCALREIDKPSYYVTGEVDLGTKNALNCNYPIVQQMILDSLRYWAIEFHVDGFCFINASSLLKGFHGEFLSRPPLFEAIAFDPLLSKTKLIADSWDPHDMASDEIIFPHWKRWAEVNTNFCRDVRSFLRGERLLSNLATRLCGSGDMFLDGRGPAFSFNYIARNSGFPLVDLVSFSSSELALELSWNCGEEGPTTNTSVLERRLKQIRNFLFILFVSFGVPVLNMGDECGQSSGGSPAYVDRNPYDWNALRTGFAIQTTQFISFLSSLRARRNDLLQKRSFLKEENIDWYGSDQSLPKWDDPSSRFLAMTLKVEREKNELSSELSSLNGDLFVAFNGSDQSESVVLPPPPLEMVWLRLVDTALPFLEFFSRDGEPVLGQMAGLVTYEMKSHSCVLFEAKTLSA</sequence>
<dbReference type="Pfam" id="PF21156">
    <property type="entry name" value="ISOA1-3_C"/>
    <property type="match status" value="1"/>
</dbReference>
<dbReference type="OMA" id="YCCHSEE"/>
<evidence type="ECO:0000256" key="1">
    <source>
        <dbReference type="ARBA" id="ARBA00004229"/>
    </source>
</evidence>
<dbReference type="SUPFAM" id="SSF51011">
    <property type="entry name" value="Glycosyl hydrolase domain"/>
    <property type="match status" value="1"/>
</dbReference>
<dbReference type="InterPro" id="IPR004193">
    <property type="entry name" value="Glyco_hydro_13_N"/>
</dbReference>
<dbReference type="STRING" id="1590841.A0A2R6QU61"/>
<accession>A0A2R6QU61</accession>
<evidence type="ECO:0000313" key="8">
    <source>
        <dbReference type="Proteomes" id="UP000241394"/>
    </source>
</evidence>
<dbReference type="InParanoid" id="A0A2R6QU61"/>
<evidence type="ECO:0000256" key="2">
    <source>
        <dbReference type="ARBA" id="ARBA00008061"/>
    </source>
</evidence>
<dbReference type="GO" id="GO:0019252">
    <property type="term" value="P:starch biosynthetic process"/>
    <property type="evidence" value="ECO:0007669"/>
    <property type="project" value="InterPro"/>
</dbReference>
<evidence type="ECO:0000259" key="6">
    <source>
        <dbReference type="SMART" id="SM00642"/>
    </source>
</evidence>
<keyword evidence="5" id="KW-0809">Transit peptide</keyword>
<dbReference type="Gramene" id="PSS14635">
    <property type="protein sequence ID" value="PSS14635"/>
    <property type="gene ID" value="CEY00_Acc15202"/>
</dbReference>
<reference evidence="8" key="2">
    <citation type="journal article" date="2018" name="BMC Genomics">
        <title>A manually annotated Actinidia chinensis var. chinensis (kiwifruit) genome highlights the challenges associated with draft genomes and gene prediction in plants.</title>
        <authorList>
            <person name="Pilkington S.M."/>
            <person name="Crowhurst R."/>
            <person name="Hilario E."/>
            <person name="Nardozza S."/>
            <person name="Fraser L."/>
            <person name="Peng Y."/>
            <person name="Gunaseelan K."/>
            <person name="Simpson R."/>
            <person name="Tahir J."/>
            <person name="Deroles S.C."/>
            <person name="Templeton K."/>
            <person name="Luo Z."/>
            <person name="Davy M."/>
            <person name="Cheng C."/>
            <person name="McNeilage M."/>
            <person name="Scaglione D."/>
            <person name="Liu Y."/>
            <person name="Zhang Q."/>
            <person name="Datson P."/>
            <person name="De Silva N."/>
            <person name="Gardiner S.E."/>
            <person name="Bassett H."/>
            <person name="Chagne D."/>
            <person name="McCallum J."/>
            <person name="Dzierzon H."/>
            <person name="Deng C."/>
            <person name="Wang Y.Y."/>
            <person name="Barron L."/>
            <person name="Manako K."/>
            <person name="Bowen J."/>
            <person name="Foster T.M."/>
            <person name="Erridge Z.A."/>
            <person name="Tiffin H."/>
            <person name="Waite C.N."/>
            <person name="Davies K.M."/>
            <person name="Grierson E.P."/>
            <person name="Laing W.A."/>
            <person name="Kirk R."/>
            <person name="Chen X."/>
            <person name="Wood M."/>
            <person name="Montefiori M."/>
            <person name="Brummell D.A."/>
            <person name="Schwinn K.E."/>
            <person name="Catanach A."/>
            <person name="Fullerton C."/>
            <person name="Li D."/>
            <person name="Meiyalaghan S."/>
            <person name="Nieuwenhuizen N."/>
            <person name="Read N."/>
            <person name="Prakash R."/>
            <person name="Hunter D."/>
            <person name="Zhang H."/>
            <person name="McKenzie M."/>
            <person name="Knabel M."/>
            <person name="Harris A."/>
            <person name="Allan A.C."/>
            <person name="Gleave A."/>
            <person name="Chen A."/>
            <person name="Janssen B.J."/>
            <person name="Plunkett B."/>
            <person name="Ampomah-Dwamena C."/>
            <person name="Voogd C."/>
            <person name="Leif D."/>
            <person name="Lafferty D."/>
            <person name="Souleyre E.J.F."/>
            <person name="Varkonyi-Gasic E."/>
            <person name="Gambi F."/>
            <person name="Hanley J."/>
            <person name="Yao J.L."/>
            <person name="Cheung J."/>
            <person name="David K.M."/>
            <person name="Warren B."/>
            <person name="Marsh K."/>
            <person name="Snowden K.C."/>
            <person name="Lin-Wang K."/>
            <person name="Brian L."/>
            <person name="Martinez-Sanchez M."/>
            <person name="Wang M."/>
            <person name="Ileperuma N."/>
            <person name="Macnee N."/>
            <person name="Campin R."/>
            <person name="McAtee P."/>
            <person name="Drummond R.S.M."/>
            <person name="Espley R.V."/>
            <person name="Ireland H.S."/>
            <person name="Wu R."/>
            <person name="Atkinson R.G."/>
            <person name="Karunairetnam S."/>
            <person name="Bulley S."/>
            <person name="Chunkath S."/>
            <person name="Hanley Z."/>
            <person name="Storey R."/>
            <person name="Thrimawithana A.H."/>
            <person name="Thomson S."/>
            <person name="David C."/>
            <person name="Testolin R."/>
            <person name="Huang H."/>
            <person name="Hellens R.P."/>
            <person name="Schaffer R.J."/>
        </authorList>
    </citation>
    <scope>NUCLEOTIDE SEQUENCE [LARGE SCALE GENOMIC DNA]</scope>
    <source>
        <strain evidence="8">cv. Red5</strain>
    </source>
</reference>
<dbReference type="InterPro" id="IPR044096">
    <property type="entry name" value="AmyAc_plant_ISA2"/>
</dbReference>
<protein>
    <submittedName>
        <fullName evidence="7">Isoamylase</fullName>
    </submittedName>
</protein>
<dbReference type="InterPro" id="IPR048650">
    <property type="entry name" value="ISOA1-3-like_C"/>
</dbReference>
<dbReference type="CDD" id="cd11346">
    <property type="entry name" value="AmyAc_plant_IsoA"/>
    <property type="match status" value="1"/>
</dbReference>
<dbReference type="InterPro" id="IPR014756">
    <property type="entry name" value="Ig_E-set"/>
</dbReference>
<dbReference type="SUPFAM" id="SSF81296">
    <property type="entry name" value="E set domains"/>
    <property type="match status" value="1"/>
</dbReference>
<dbReference type="AlphaFoldDB" id="A0A2R6QU61"/>
<organism evidence="7 8">
    <name type="scientific">Actinidia chinensis var. chinensis</name>
    <name type="common">Chinese soft-hair kiwi</name>
    <dbReference type="NCBI Taxonomy" id="1590841"/>
    <lineage>
        <taxon>Eukaryota</taxon>
        <taxon>Viridiplantae</taxon>
        <taxon>Streptophyta</taxon>
        <taxon>Embryophyta</taxon>
        <taxon>Tracheophyta</taxon>
        <taxon>Spermatophyta</taxon>
        <taxon>Magnoliopsida</taxon>
        <taxon>eudicotyledons</taxon>
        <taxon>Gunneridae</taxon>
        <taxon>Pentapetalae</taxon>
        <taxon>asterids</taxon>
        <taxon>Ericales</taxon>
        <taxon>Actinidiaceae</taxon>
        <taxon>Actinidia</taxon>
    </lineage>
</organism>
<proteinExistence type="inferred from homology"/>
<dbReference type="Gene3D" id="2.60.40.10">
    <property type="entry name" value="Immunoglobulins"/>
    <property type="match status" value="1"/>
</dbReference>